<gene>
    <name evidence="2" type="ORF">BRM3_02260</name>
</gene>
<protein>
    <submittedName>
        <fullName evidence="2">Uncharacterized protein</fullName>
    </submittedName>
</protein>
<accession>A0ABY6G247</accession>
<evidence type="ECO:0000313" key="3">
    <source>
        <dbReference type="Proteomes" id="UP001164305"/>
    </source>
</evidence>
<keyword evidence="1" id="KW-0472">Membrane</keyword>
<dbReference type="EMBL" id="CP107020">
    <property type="protein sequence ID" value="UYG17279.1"/>
    <property type="molecule type" value="Genomic_DNA"/>
</dbReference>
<feature type="transmembrane region" description="Helical" evidence="1">
    <location>
        <begin position="55"/>
        <end position="75"/>
    </location>
</feature>
<reference evidence="2" key="1">
    <citation type="submission" date="2022-10" db="EMBL/GenBank/DDBJ databases">
        <title>Whole-Genome Sequencing of Brachybacterium huguangmaarense BRM-3, Isolated from Betula schmidtii.</title>
        <authorList>
            <person name="Haam D."/>
        </authorList>
    </citation>
    <scope>NUCLEOTIDE SEQUENCE</scope>
    <source>
        <strain evidence="2">BRM-3</strain>
    </source>
</reference>
<feature type="transmembrane region" description="Helical" evidence="1">
    <location>
        <begin position="125"/>
        <end position="148"/>
    </location>
</feature>
<dbReference type="Proteomes" id="UP001164305">
    <property type="component" value="Chromosome"/>
</dbReference>
<organism evidence="2 3">
    <name type="scientific">Brachybacterium huguangmaarense</name>
    <dbReference type="NCBI Taxonomy" id="1652028"/>
    <lineage>
        <taxon>Bacteria</taxon>
        <taxon>Bacillati</taxon>
        <taxon>Actinomycetota</taxon>
        <taxon>Actinomycetes</taxon>
        <taxon>Micrococcales</taxon>
        <taxon>Dermabacteraceae</taxon>
        <taxon>Brachybacterium</taxon>
    </lineage>
</organism>
<feature type="transmembrane region" description="Helical" evidence="1">
    <location>
        <begin position="168"/>
        <end position="189"/>
    </location>
</feature>
<sequence length="213" mass="22225">MLVLAFIAAVAYRHLGALITSAAVVIMGGFAFLLGNHAVYVHLNRNSDIYLARSLDASPMLLLLLGSVLVGQAIGIAARRELVQSRLGQYGARKILIGLGLGLAAVLQLMAALDTDALRMGTMHLSLAVTVIVAGLIVGVQPAVSPAALVPPLVLLVFTVVTAEEDAWFAPALVLAQTVLAVVPCLGAFEATATRVFGPPLTERLAQETPESR</sequence>
<keyword evidence="1" id="KW-0812">Transmembrane</keyword>
<dbReference type="RefSeq" id="WP_263594488.1">
    <property type="nucleotide sequence ID" value="NZ_CP107020.1"/>
</dbReference>
<keyword evidence="3" id="KW-1185">Reference proteome</keyword>
<keyword evidence="1" id="KW-1133">Transmembrane helix</keyword>
<evidence type="ECO:0000256" key="1">
    <source>
        <dbReference type="SAM" id="Phobius"/>
    </source>
</evidence>
<name>A0ABY6G247_9MICO</name>
<evidence type="ECO:0000313" key="2">
    <source>
        <dbReference type="EMBL" id="UYG17279.1"/>
    </source>
</evidence>
<feature type="transmembrane region" description="Helical" evidence="1">
    <location>
        <begin position="95"/>
        <end position="113"/>
    </location>
</feature>
<feature type="transmembrane region" description="Helical" evidence="1">
    <location>
        <begin position="23"/>
        <end position="43"/>
    </location>
</feature>
<proteinExistence type="predicted"/>